<dbReference type="Proteomes" id="UP000192472">
    <property type="component" value="Unassembled WGS sequence"/>
</dbReference>
<evidence type="ECO:0000256" key="1">
    <source>
        <dbReference type="ARBA" id="ARBA00000085"/>
    </source>
</evidence>
<dbReference type="CDD" id="cd00082">
    <property type="entry name" value="HisKA"/>
    <property type="match status" value="1"/>
</dbReference>
<dbReference type="SUPFAM" id="SSF55874">
    <property type="entry name" value="ATPase domain of HSP90 chaperone/DNA topoisomerase II/histidine kinase"/>
    <property type="match status" value="1"/>
</dbReference>
<keyword evidence="10" id="KW-1185">Reference proteome</keyword>
<dbReference type="Pfam" id="PF00512">
    <property type="entry name" value="HisKA"/>
    <property type="match status" value="1"/>
</dbReference>
<dbReference type="OrthoDB" id="9811889at2"/>
<dbReference type="InterPro" id="IPR004358">
    <property type="entry name" value="Sig_transdc_His_kin-like_C"/>
</dbReference>
<evidence type="ECO:0000256" key="7">
    <source>
        <dbReference type="SAM" id="Phobius"/>
    </source>
</evidence>
<dbReference type="InterPro" id="IPR036890">
    <property type="entry name" value="HATPase_C_sf"/>
</dbReference>
<dbReference type="RefSeq" id="WP_084370815.1">
    <property type="nucleotide sequence ID" value="NZ_FWYF01000001.1"/>
</dbReference>
<feature type="domain" description="Histidine kinase" evidence="8">
    <location>
        <begin position="227"/>
        <end position="444"/>
    </location>
</feature>
<feature type="transmembrane region" description="Helical" evidence="7">
    <location>
        <begin position="161"/>
        <end position="182"/>
    </location>
</feature>
<dbReference type="FunFam" id="3.30.565.10:FF:000006">
    <property type="entry name" value="Sensor histidine kinase WalK"/>
    <property type="match status" value="1"/>
</dbReference>
<feature type="transmembrane region" description="Helical" evidence="7">
    <location>
        <begin position="55"/>
        <end position="71"/>
    </location>
</feature>
<dbReference type="STRING" id="692418.SAMN04488029_0475"/>
<dbReference type="SMART" id="SM00387">
    <property type="entry name" value="HATPase_c"/>
    <property type="match status" value="1"/>
</dbReference>
<evidence type="ECO:0000313" key="9">
    <source>
        <dbReference type="EMBL" id="SMD32135.1"/>
    </source>
</evidence>
<evidence type="ECO:0000256" key="5">
    <source>
        <dbReference type="ARBA" id="ARBA00022777"/>
    </source>
</evidence>
<keyword evidence="7" id="KW-0812">Transmembrane</keyword>
<dbReference type="InterPro" id="IPR036097">
    <property type="entry name" value="HisK_dim/P_sf"/>
</dbReference>
<keyword evidence="3" id="KW-0597">Phosphoprotein</keyword>
<feature type="transmembrane region" description="Helical" evidence="7">
    <location>
        <begin position="128"/>
        <end position="146"/>
    </location>
</feature>
<dbReference type="GO" id="GO:0000155">
    <property type="term" value="F:phosphorelay sensor kinase activity"/>
    <property type="evidence" value="ECO:0007669"/>
    <property type="project" value="InterPro"/>
</dbReference>
<dbReference type="SMART" id="SM00388">
    <property type="entry name" value="HisKA"/>
    <property type="match status" value="1"/>
</dbReference>
<dbReference type="InterPro" id="IPR003594">
    <property type="entry name" value="HATPase_dom"/>
</dbReference>
<dbReference type="PANTHER" id="PTHR43547:SF2">
    <property type="entry name" value="HYBRID SIGNAL TRANSDUCTION HISTIDINE KINASE C"/>
    <property type="match status" value="1"/>
</dbReference>
<keyword evidence="4" id="KW-0808">Transferase</keyword>
<keyword evidence="6" id="KW-0175">Coiled coil</keyword>
<dbReference type="CDD" id="cd00075">
    <property type="entry name" value="HATPase"/>
    <property type="match status" value="1"/>
</dbReference>
<feature type="transmembrane region" description="Helical" evidence="7">
    <location>
        <begin position="78"/>
        <end position="96"/>
    </location>
</feature>
<protein>
    <recommendedName>
        <fullName evidence="2">histidine kinase</fullName>
        <ecNumber evidence="2">2.7.13.3</ecNumber>
    </recommendedName>
</protein>
<dbReference type="Pfam" id="PF02518">
    <property type="entry name" value="HATPase_c"/>
    <property type="match status" value="1"/>
</dbReference>
<evidence type="ECO:0000313" key="10">
    <source>
        <dbReference type="Proteomes" id="UP000192472"/>
    </source>
</evidence>
<evidence type="ECO:0000256" key="6">
    <source>
        <dbReference type="SAM" id="Coils"/>
    </source>
</evidence>
<keyword evidence="7" id="KW-0472">Membrane</keyword>
<evidence type="ECO:0000256" key="4">
    <source>
        <dbReference type="ARBA" id="ARBA00022679"/>
    </source>
</evidence>
<organism evidence="9 10">
    <name type="scientific">Reichenbachiella faecimaris</name>
    <dbReference type="NCBI Taxonomy" id="692418"/>
    <lineage>
        <taxon>Bacteria</taxon>
        <taxon>Pseudomonadati</taxon>
        <taxon>Bacteroidota</taxon>
        <taxon>Cytophagia</taxon>
        <taxon>Cytophagales</taxon>
        <taxon>Reichenbachiellaceae</taxon>
        <taxon>Reichenbachiella</taxon>
    </lineage>
</organism>
<dbReference type="PROSITE" id="PS50109">
    <property type="entry name" value="HIS_KIN"/>
    <property type="match status" value="1"/>
</dbReference>
<keyword evidence="5 9" id="KW-0418">Kinase</keyword>
<dbReference type="Gene3D" id="3.30.565.10">
    <property type="entry name" value="Histidine kinase-like ATPase, C-terminal domain"/>
    <property type="match status" value="1"/>
</dbReference>
<gene>
    <name evidence="9" type="ORF">SAMN04488029_0475</name>
</gene>
<evidence type="ECO:0000256" key="3">
    <source>
        <dbReference type="ARBA" id="ARBA00022553"/>
    </source>
</evidence>
<dbReference type="EC" id="2.7.13.3" evidence="2"/>
<keyword evidence="7" id="KW-1133">Transmembrane helix</keyword>
<dbReference type="InterPro" id="IPR003661">
    <property type="entry name" value="HisK_dim/P_dom"/>
</dbReference>
<feature type="transmembrane region" description="Helical" evidence="7">
    <location>
        <begin position="102"/>
        <end position="121"/>
    </location>
</feature>
<feature type="coiled-coil region" evidence="6">
    <location>
        <begin position="183"/>
        <end position="210"/>
    </location>
</feature>
<dbReference type="PANTHER" id="PTHR43547">
    <property type="entry name" value="TWO-COMPONENT HISTIDINE KINASE"/>
    <property type="match status" value="1"/>
</dbReference>
<dbReference type="EMBL" id="FWYF01000001">
    <property type="protein sequence ID" value="SMD32135.1"/>
    <property type="molecule type" value="Genomic_DNA"/>
</dbReference>
<sequence>MKVSALIDYFIHHEYFTAPDKLRRARLFVRACLLTSLFSNAYIWLSAYFEYEKGVQLMIFNVVGFLLLPLLTKTKISLNILGNLYVLIGALAVYVLTYFSGGIWSAVYPWIISVPVLALLVVNRVSGLAWGGISYLVMQWFGMLALKGEQLPIEYNPEMKTAWFVSVLPGLLLIVLFIAYVFESIQRKALTELEEKNKILNEQKETISIQSADLRKHVEEKEYIIRILAHDLKNPLSNITSLIHLMATEEKPDMREKYVEMISQSSEKSQHLINSVLEMELSDQENLKINWEDVDLKEMLKDMVEQMEMRAHKKEIKLILEDHEAQHATVKGDRTYLPLIFENFISNALKFSEYNTQVKIFIENQADHIQVKISDQGPGIREEERENLFKKFSKLSARPTDGESSSGLGLSLVKRYAELLNGRVWYEGEFGVGSTFGVEFPIVSNQ</sequence>
<dbReference type="Gene3D" id="1.10.287.130">
    <property type="match status" value="1"/>
</dbReference>
<evidence type="ECO:0000259" key="8">
    <source>
        <dbReference type="PROSITE" id="PS50109"/>
    </source>
</evidence>
<feature type="transmembrane region" description="Helical" evidence="7">
    <location>
        <begin position="27"/>
        <end position="49"/>
    </location>
</feature>
<name>A0A1W2G640_REIFA</name>
<evidence type="ECO:0000256" key="2">
    <source>
        <dbReference type="ARBA" id="ARBA00012438"/>
    </source>
</evidence>
<dbReference type="InterPro" id="IPR005467">
    <property type="entry name" value="His_kinase_dom"/>
</dbReference>
<reference evidence="9 10" key="1">
    <citation type="submission" date="2017-04" db="EMBL/GenBank/DDBJ databases">
        <authorList>
            <person name="Afonso C.L."/>
            <person name="Miller P.J."/>
            <person name="Scott M.A."/>
            <person name="Spackman E."/>
            <person name="Goraichik I."/>
            <person name="Dimitrov K.M."/>
            <person name="Suarez D.L."/>
            <person name="Swayne D.E."/>
        </authorList>
    </citation>
    <scope>NUCLEOTIDE SEQUENCE [LARGE SCALE GENOMIC DNA]</scope>
    <source>
        <strain evidence="9 10">DSM 26133</strain>
    </source>
</reference>
<comment type="catalytic activity">
    <reaction evidence="1">
        <text>ATP + protein L-histidine = ADP + protein N-phospho-L-histidine.</text>
        <dbReference type="EC" id="2.7.13.3"/>
    </reaction>
</comment>
<accession>A0A1W2G640</accession>
<proteinExistence type="predicted"/>
<dbReference type="SUPFAM" id="SSF47384">
    <property type="entry name" value="Homodimeric domain of signal transducing histidine kinase"/>
    <property type="match status" value="1"/>
</dbReference>
<dbReference type="AlphaFoldDB" id="A0A1W2G640"/>
<dbReference type="PRINTS" id="PR00344">
    <property type="entry name" value="BCTRLSENSOR"/>
</dbReference>